<sequence length="149" mass="16812">MQRAASVPSRVSKIIQPVIECPKVSLSTSPQMLDSFTVQDLKDFDERVKNSKVPVIVDFFAKWCNPCRKLTPRLESIIAERKGKVVLAKVDIDENTELALDYEVGSIPVIMAIDNGQVVDKLVGLQDEDKLRKFVDKILSEERVVKQNK</sequence>
<dbReference type="InterPro" id="IPR005746">
    <property type="entry name" value="Thioredoxin"/>
</dbReference>
<dbReference type="GO" id="GO:0015035">
    <property type="term" value="F:protein-disulfide reductase activity"/>
    <property type="evidence" value="ECO:0007669"/>
    <property type="project" value="InterPro"/>
</dbReference>
<evidence type="ECO:0000313" key="7">
    <source>
        <dbReference type="EMBL" id="KAL0270810.1"/>
    </source>
</evidence>
<dbReference type="EMBL" id="JARGDH010000004">
    <property type="protein sequence ID" value="KAL0270810.1"/>
    <property type="molecule type" value="Genomic_DNA"/>
</dbReference>
<protein>
    <recommendedName>
        <fullName evidence="6">Thioredoxin domain-containing protein</fullName>
    </recommendedName>
</protein>
<evidence type="ECO:0000256" key="4">
    <source>
        <dbReference type="ARBA" id="ARBA00023157"/>
    </source>
</evidence>
<dbReference type="PANTHER" id="PTHR43601">
    <property type="entry name" value="THIOREDOXIN, MITOCHONDRIAL"/>
    <property type="match status" value="1"/>
</dbReference>
<evidence type="ECO:0000259" key="6">
    <source>
        <dbReference type="PROSITE" id="PS51352"/>
    </source>
</evidence>
<dbReference type="AlphaFoldDB" id="A0AAW2HLV1"/>
<reference evidence="7" key="1">
    <citation type="journal article" date="2024" name="Gigascience">
        <title>Chromosome-level genome of the poultry shaft louse Menopon gallinae provides insight into the host-switching and adaptive evolution of parasitic lice.</title>
        <authorList>
            <person name="Xu Y."/>
            <person name="Ma L."/>
            <person name="Liu S."/>
            <person name="Liang Y."/>
            <person name="Liu Q."/>
            <person name="He Z."/>
            <person name="Tian L."/>
            <person name="Duan Y."/>
            <person name="Cai W."/>
            <person name="Li H."/>
            <person name="Song F."/>
        </authorList>
    </citation>
    <scope>NUCLEOTIDE SEQUENCE</scope>
    <source>
        <strain evidence="7">Cailab_2023a</strain>
    </source>
</reference>
<keyword evidence="5" id="KW-0676">Redox-active center</keyword>
<name>A0AAW2HLV1_9NEOP</name>
<dbReference type="GO" id="GO:0045454">
    <property type="term" value="P:cell redox homeostasis"/>
    <property type="evidence" value="ECO:0007669"/>
    <property type="project" value="TreeGrafter"/>
</dbReference>
<dbReference type="PANTHER" id="PTHR43601:SF3">
    <property type="entry name" value="THIOREDOXIN, MITOCHONDRIAL"/>
    <property type="match status" value="1"/>
</dbReference>
<dbReference type="PROSITE" id="PS51352">
    <property type="entry name" value="THIOREDOXIN_2"/>
    <property type="match status" value="1"/>
</dbReference>
<accession>A0AAW2HLV1</accession>
<evidence type="ECO:0000256" key="2">
    <source>
        <dbReference type="ARBA" id="ARBA00022448"/>
    </source>
</evidence>
<dbReference type="FunFam" id="3.40.30.10:FF:000001">
    <property type="entry name" value="Thioredoxin"/>
    <property type="match status" value="1"/>
</dbReference>
<evidence type="ECO:0000256" key="3">
    <source>
        <dbReference type="ARBA" id="ARBA00022982"/>
    </source>
</evidence>
<dbReference type="Gene3D" id="3.40.30.10">
    <property type="entry name" value="Glutaredoxin"/>
    <property type="match status" value="1"/>
</dbReference>
<dbReference type="NCBIfam" id="TIGR01068">
    <property type="entry name" value="thioredoxin"/>
    <property type="match status" value="1"/>
</dbReference>
<gene>
    <name evidence="7" type="ORF">PYX00_008101</name>
</gene>
<dbReference type="Pfam" id="PF00085">
    <property type="entry name" value="Thioredoxin"/>
    <property type="match status" value="1"/>
</dbReference>
<dbReference type="InterPro" id="IPR013766">
    <property type="entry name" value="Thioredoxin_domain"/>
</dbReference>
<comment type="similarity">
    <text evidence="1">Belongs to the thioredoxin family.</text>
</comment>
<dbReference type="CDD" id="cd02947">
    <property type="entry name" value="TRX_family"/>
    <property type="match status" value="1"/>
</dbReference>
<keyword evidence="4" id="KW-1015">Disulfide bond</keyword>
<dbReference type="InterPro" id="IPR036249">
    <property type="entry name" value="Thioredoxin-like_sf"/>
</dbReference>
<dbReference type="SUPFAM" id="SSF52833">
    <property type="entry name" value="Thioredoxin-like"/>
    <property type="match status" value="1"/>
</dbReference>
<dbReference type="GO" id="GO:0005739">
    <property type="term" value="C:mitochondrion"/>
    <property type="evidence" value="ECO:0007669"/>
    <property type="project" value="TreeGrafter"/>
</dbReference>
<comment type="caution">
    <text evidence="7">The sequence shown here is derived from an EMBL/GenBank/DDBJ whole genome shotgun (WGS) entry which is preliminary data.</text>
</comment>
<evidence type="ECO:0000256" key="5">
    <source>
        <dbReference type="ARBA" id="ARBA00023284"/>
    </source>
</evidence>
<feature type="domain" description="Thioredoxin" evidence="6">
    <location>
        <begin position="15"/>
        <end position="140"/>
    </location>
</feature>
<evidence type="ECO:0000256" key="1">
    <source>
        <dbReference type="ARBA" id="ARBA00008987"/>
    </source>
</evidence>
<keyword evidence="3" id="KW-0249">Electron transport</keyword>
<keyword evidence="2" id="KW-0813">Transport</keyword>
<organism evidence="7">
    <name type="scientific">Menopon gallinae</name>
    <name type="common">poultry shaft louse</name>
    <dbReference type="NCBI Taxonomy" id="328185"/>
    <lineage>
        <taxon>Eukaryota</taxon>
        <taxon>Metazoa</taxon>
        <taxon>Ecdysozoa</taxon>
        <taxon>Arthropoda</taxon>
        <taxon>Hexapoda</taxon>
        <taxon>Insecta</taxon>
        <taxon>Pterygota</taxon>
        <taxon>Neoptera</taxon>
        <taxon>Paraneoptera</taxon>
        <taxon>Psocodea</taxon>
        <taxon>Troctomorpha</taxon>
        <taxon>Phthiraptera</taxon>
        <taxon>Amblycera</taxon>
        <taxon>Menoponidae</taxon>
        <taxon>Menopon</taxon>
    </lineage>
</organism>
<proteinExistence type="inferred from homology"/>